<dbReference type="InterPro" id="IPR010559">
    <property type="entry name" value="Sig_transdc_His_kin_internal"/>
</dbReference>
<dbReference type="GO" id="GO:0000155">
    <property type="term" value="F:phosphorelay sensor kinase activity"/>
    <property type="evidence" value="ECO:0007669"/>
    <property type="project" value="InterPro"/>
</dbReference>
<proteinExistence type="predicted"/>
<dbReference type="PANTHER" id="PTHR34220:SF7">
    <property type="entry name" value="SENSOR HISTIDINE KINASE YPDA"/>
    <property type="match status" value="1"/>
</dbReference>
<dbReference type="Pfam" id="PF06580">
    <property type="entry name" value="His_kinase"/>
    <property type="match status" value="1"/>
</dbReference>
<evidence type="ECO:0000313" key="4">
    <source>
        <dbReference type="Proteomes" id="UP000192276"/>
    </source>
</evidence>
<feature type="domain" description="Signal transduction histidine kinase internal region" evidence="2">
    <location>
        <begin position="151"/>
        <end position="227"/>
    </location>
</feature>
<comment type="caution">
    <text evidence="3">The sequence shown here is derived from an EMBL/GenBank/DDBJ whole genome shotgun (WGS) entry which is preliminary data.</text>
</comment>
<evidence type="ECO:0000259" key="2">
    <source>
        <dbReference type="Pfam" id="PF06580"/>
    </source>
</evidence>
<dbReference type="InterPro" id="IPR036890">
    <property type="entry name" value="HATPase_C_sf"/>
</dbReference>
<evidence type="ECO:0000256" key="1">
    <source>
        <dbReference type="SAM" id="Phobius"/>
    </source>
</evidence>
<accession>A0A1V9FDF8</accession>
<dbReference type="GO" id="GO:0016020">
    <property type="term" value="C:membrane"/>
    <property type="evidence" value="ECO:0007669"/>
    <property type="project" value="InterPro"/>
</dbReference>
<dbReference type="InterPro" id="IPR050640">
    <property type="entry name" value="Bact_2-comp_sensor_kinase"/>
</dbReference>
<sequence length="339" mass="39919">MSTAGFIQRYYLHHLIGWGLLFFGWHFFRYQDYPAGKGWYITFIKVADLALMVYVTNYLLIPRLLYKKRYVLFALLFAVLVFSFSIGKMYIEAGLMNISFDIWDRFKVRVYDNVIPHFLLVSTGAAMKLLADHARAQRRLGEMAREKAETELNFLKSQINPHFLFNSLNTIYFLIDRQNAEARTTLLQMSDLLRYQLYDCNSSTIEIEKEVLYLRHYIRLQELRKDNQYEVGIEVGEQVKGFRITPLLLIPFVENAFKHISHYSHEKNFIRVQLQRQNGALSFIVENTKDDQQRSTEPRGGIGLANVKRRLELLYPGRHSLQIHNDAHLFKVELNLHLS</sequence>
<dbReference type="RefSeq" id="WP_081168960.1">
    <property type="nucleotide sequence ID" value="NZ_LWBP01000200.1"/>
</dbReference>
<gene>
    <name evidence="3" type="ORF">A4R26_25945</name>
</gene>
<dbReference type="OrthoDB" id="9792992at2"/>
<keyword evidence="1" id="KW-0812">Transmembrane</keyword>
<evidence type="ECO:0000313" key="3">
    <source>
        <dbReference type="EMBL" id="OQP56342.1"/>
    </source>
</evidence>
<dbReference type="AlphaFoldDB" id="A0A1V9FDF8"/>
<keyword evidence="1" id="KW-1133">Transmembrane helix</keyword>
<feature type="transmembrane region" description="Helical" evidence="1">
    <location>
        <begin position="70"/>
        <end position="91"/>
    </location>
</feature>
<protein>
    <recommendedName>
        <fullName evidence="2">Signal transduction histidine kinase internal region domain-containing protein</fullName>
    </recommendedName>
</protein>
<name>A0A1V9FDF8_9BACT</name>
<dbReference type="Gene3D" id="3.30.565.10">
    <property type="entry name" value="Histidine kinase-like ATPase, C-terminal domain"/>
    <property type="match status" value="1"/>
</dbReference>
<dbReference type="SUPFAM" id="SSF55874">
    <property type="entry name" value="ATPase domain of HSP90 chaperone/DNA topoisomerase II/histidine kinase"/>
    <property type="match status" value="1"/>
</dbReference>
<reference evidence="4" key="1">
    <citation type="submission" date="2016-04" db="EMBL/GenBank/DDBJ databases">
        <authorList>
            <person name="Chen L."/>
            <person name="Zhuang W."/>
            <person name="Wang G."/>
        </authorList>
    </citation>
    <scope>NUCLEOTIDE SEQUENCE [LARGE SCALE GENOMIC DNA]</scope>
    <source>
        <strain evidence="4">208</strain>
    </source>
</reference>
<dbReference type="STRING" id="550983.A4R26_25945"/>
<dbReference type="PANTHER" id="PTHR34220">
    <property type="entry name" value="SENSOR HISTIDINE KINASE YPDA"/>
    <property type="match status" value="1"/>
</dbReference>
<keyword evidence="1" id="KW-0472">Membrane</keyword>
<feature type="transmembrane region" description="Helical" evidence="1">
    <location>
        <begin position="12"/>
        <end position="28"/>
    </location>
</feature>
<organism evidence="3 4">
    <name type="scientific">Niastella populi</name>
    <dbReference type="NCBI Taxonomy" id="550983"/>
    <lineage>
        <taxon>Bacteria</taxon>
        <taxon>Pseudomonadati</taxon>
        <taxon>Bacteroidota</taxon>
        <taxon>Chitinophagia</taxon>
        <taxon>Chitinophagales</taxon>
        <taxon>Chitinophagaceae</taxon>
        <taxon>Niastella</taxon>
    </lineage>
</organism>
<keyword evidence="4" id="KW-1185">Reference proteome</keyword>
<dbReference type="Proteomes" id="UP000192276">
    <property type="component" value="Unassembled WGS sequence"/>
</dbReference>
<feature type="transmembrane region" description="Helical" evidence="1">
    <location>
        <begin position="40"/>
        <end position="61"/>
    </location>
</feature>
<dbReference type="EMBL" id="LWBP01000200">
    <property type="protein sequence ID" value="OQP56342.1"/>
    <property type="molecule type" value="Genomic_DNA"/>
</dbReference>